<accession>A0A0D7A7B7</accession>
<dbReference type="OrthoDB" id="2506773at2759"/>
<keyword evidence="1" id="KW-0238">DNA-binding</keyword>
<dbReference type="SUPFAM" id="SSF47823">
    <property type="entry name" value="lambda integrase-like, N-terminal domain"/>
    <property type="match status" value="1"/>
</dbReference>
<name>A0A0D7A7B7_9AGAR</name>
<evidence type="ECO:0008006" key="5">
    <source>
        <dbReference type="Google" id="ProtNLM"/>
    </source>
</evidence>
<dbReference type="GO" id="GO:0015074">
    <property type="term" value="P:DNA integration"/>
    <property type="evidence" value="ECO:0007669"/>
    <property type="project" value="InterPro"/>
</dbReference>
<keyword evidence="2" id="KW-0233">DNA recombination</keyword>
<evidence type="ECO:0000256" key="1">
    <source>
        <dbReference type="ARBA" id="ARBA00023125"/>
    </source>
</evidence>
<gene>
    <name evidence="3" type="ORF">FISHEDRAFT_75416</name>
</gene>
<dbReference type="Gene3D" id="1.10.150.130">
    <property type="match status" value="1"/>
</dbReference>
<dbReference type="GO" id="GO:0003677">
    <property type="term" value="F:DNA binding"/>
    <property type="evidence" value="ECO:0007669"/>
    <property type="project" value="UniProtKB-KW"/>
</dbReference>
<dbReference type="SUPFAM" id="SSF56349">
    <property type="entry name" value="DNA breaking-rejoining enzymes"/>
    <property type="match status" value="1"/>
</dbReference>
<dbReference type="PANTHER" id="PTHR34605">
    <property type="entry name" value="PHAGE_INTEGRASE DOMAIN-CONTAINING PROTEIN"/>
    <property type="match status" value="1"/>
</dbReference>
<dbReference type="InterPro" id="IPR013762">
    <property type="entry name" value="Integrase-like_cat_sf"/>
</dbReference>
<sequence length="481" mass="53370">MFRSRLATALGRYSASQQEEHLAPAAAPLVPPSACFSSIFMSRLHRSLHDSLQRSTALVPSSKSTSALIRVQQSPVTIHSMTTSIAVRRPRAGSTIHDSPFCPRVLASDRIRLWSMPFSEDHLRTSSLPHPLLDNARTLIFESFAPATHSAYAAGPLQFTQFCDQWHVPEQDCMPVSPALLTAFVAEFAGSVSGRAINNWLSGIRVWHTMSDMPWPADHEWLHLSHKSAALLGHQFCHPRRAPVSLLHLCTLHQSLDTSIPLDACIWAVALTAFFGCRHLGELLPTSPGQYSPDTVVSRSSMYIATHSLELPLMYYSFWENMTLEGIFTSFVLHLPWTKTTRELVHTHLATNVNLPASALFFSFSSPDMPSGYRILTKSVFLARCTAIWSQHSLDHVLGHSFRIGGAVELLLAGVPPEVVAATGGWTSLAFLTYWCRMEDILPMSTSHAYSAANISQLSRIFESYRSTHHLHNSLDTHTAL</sequence>
<dbReference type="InterPro" id="IPR052925">
    <property type="entry name" value="Phage_Integrase-like_Recomb"/>
</dbReference>
<dbReference type="EMBL" id="KN882025">
    <property type="protein sequence ID" value="KIY46713.1"/>
    <property type="molecule type" value="Genomic_DNA"/>
</dbReference>
<dbReference type="Gene3D" id="1.10.443.10">
    <property type="entry name" value="Intergrase catalytic core"/>
    <property type="match status" value="1"/>
</dbReference>
<dbReference type="InterPro" id="IPR011010">
    <property type="entry name" value="DNA_brk_join_enz"/>
</dbReference>
<dbReference type="GO" id="GO:0006310">
    <property type="term" value="P:DNA recombination"/>
    <property type="evidence" value="ECO:0007669"/>
    <property type="project" value="UniProtKB-KW"/>
</dbReference>
<dbReference type="AlphaFoldDB" id="A0A0D7A7B7"/>
<dbReference type="PANTHER" id="PTHR34605:SF3">
    <property type="entry name" value="P CELL-TYPE AGGLUTINATION PROTEIN MAP4-LIKE-RELATED"/>
    <property type="match status" value="1"/>
</dbReference>
<protein>
    <recommendedName>
        <fullName evidence="5">DNA breaking-rejoining enzyme</fullName>
    </recommendedName>
</protein>
<dbReference type="InterPro" id="IPR010998">
    <property type="entry name" value="Integrase_recombinase_N"/>
</dbReference>
<dbReference type="Proteomes" id="UP000054144">
    <property type="component" value="Unassembled WGS sequence"/>
</dbReference>
<proteinExistence type="predicted"/>
<evidence type="ECO:0000313" key="3">
    <source>
        <dbReference type="EMBL" id="KIY46713.1"/>
    </source>
</evidence>
<organism evidence="3 4">
    <name type="scientific">Fistulina hepatica ATCC 64428</name>
    <dbReference type="NCBI Taxonomy" id="1128425"/>
    <lineage>
        <taxon>Eukaryota</taxon>
        <taxon>Fungi</taxon>
        <taxon>Dikarya</taxon>
        <taxon>Basidiomycota</taxon>
        <taxon>Agaricomycotina</taxon>
        <taxon>Agaricomycetes</taxon>
        <taxon>Agaricomycetidae</taxon>
        <taxon>Agaricales</taxon>
        <taxon>Fistulinaceae</taxon>
        <taxon>Fistulina</taxon>
    </lineage>
</organism>
<reference evidence="3 4" key="1">
    <citation type="journal article" date="2015" name="Fungal Genet. Biol.">
        <title>Evolution of novel wood decay mechanisms in Agaricales revealed by the genome sequences of Fistulina hepatica and Cylindrobasidium torrendii.</title>
        <authorList>
            <person name="Floudas D."/>
            <person name="Held B.W."/>
            <person name="Riley R."/>
            <person name="Nagy L.G."/>
            <person name="Koehler G."/>
            <person name="Ransdell A.S."/>
            <person name="Younus H."/>
            <person name="Chow J."/>
            <person name="Chiniquy J."/>
            <person name="Lipzen A."/>
            <person name="Tritt A."/>
            <person name="Sun H."/>
            <person name="Haridas S."/>
            <person name="LaButti K."/>
            <person name="Ohm R.A."/>
            <person name="Kues U."/>
            <person name="Blanchette R.A."/>
            <person name="Grigoriev I.V."/>
            <person name="Minto R.E."/>
            <person name="Hibbett D.S."/>
        </authorList>
    </citation>
    <scope>NUCLEOTIDE SEQUENCE [LARGE SCALE GENOMIC DNA]</scope>
    <source>
        <strain evidence="3 4">ATCC 64428</strain>
    </source>
</reference>
<keyword evidence="4" id="KW-1185">Reference proteome</keyword>
<evidence type="ECO:0000313" key="4">
    <source>
        <dbReference type="Proteomes" id="UP000054144"/>
    </source>
</evidence>
<evidence type="ECO:0000256" key="2">
    <source>
        <dbReference type="ARBA" id="ARBA00023172"/>
    </source>
</evidence>